<evidence type="ECO:0000259" key="1">
    <source>
        <dbReference type="Pfam" id="PF04572"/>
    </source>
</evidence>
<accession>A0AAW0KP42</accession>
<dbReference type="Pfam" id="PF04488">
    <property type="entry name" value="Gly_transf_sug"/>
    <property type="match status" value="1"/>
</dbReference>
<keyword evidence="3" id="KW-1185">Reference proteome</keyword>
<dbReference type="InterPro" id="IPR029044">
    <property type="entry name" value="Nucleotide-diphossugar_trans"/>
</dbReference>
<evidence type="ECO:0000313" key="2">
    <source>
        <dbReference type="EMBL" id="KAK7841112.1"/>
    </source>
</evidence>
<organism evidence="2 3">
    <name type="scientific">Quercus suber</name>
    <name type="common">Cork oak</name>
    <dbReference type="NCBI Taxonomy" id="58331"/>
    <lineage>
        <taxon>Eukaryota</taxon>
        <taxon>Viridiplantae</taxon>
        <taxon>Streptophyta</taxon>
        <taxon>Embryophyta</taxon>
        <taxon>Tracheophyta</taxon>
        <taxon>Spermatophyta</taxon>
        <taxon>Magnoliopsida</taxon>
        <taxon>eudicotyledons</taxon>
        <taxon>Gunneridae</taxon>
        <taxon>Pentapetalae</taxon>
        <taxon>rosids</taxon>
        <taxon>fabids</taxon>
        <taxon>Fagales</taxon>
        <taxon>Fagaceae</taxon>
        <taxon>Quercus</taxon>
    </lineage>
</organism>
<dbReference type="PANTHER" id="PTHR46781:SF7">
    <property type="entry name" value="ALPHA 1,4-GLYCOSYLTRANSFERASE FAMILY PROTEIN"/>
    <property type="match status" value="1"/>
</dbReference>
<dbReference type="Gene3D" id="3.90.550.20">
    <property type="match status" value="1"/>
</dbReference>
<dbReference type="InterPro" id="IPR044789">
    <property type="entry name" value="Put_A1-4-GlycosylTfrase_plant"/>
</dbReference>
<evidence type="ECO:0000313" key="3">
    <source>
        <dbReference type="Proteomes" id="UP000237347"/>
    </source>
</evidence>
<dbReference type="Pfam" id="PF04572">
    <property type="entry name" value="Gb3_synth"/>
    <property type="match status" value="1"/>
</dbReference>
<dbReference type="InterPro" id="IPR007652">
    <property type="entry name" value="A1-4-GlycosylTfrase_dom"/>
</dbReference>
<protein>
    <recommendedName>
        <fullName evidence="1">Alpha 1,4-glycosyltransferase domain-containing protein</fullName>
    </recommendedName>
</protein>
<dbReference type="InterPro" id="IPR007577">
    <property type="entry name" value="GlycoTrfase_DXD_sugar-bd_CS"/>
</dbReference>
<dbReference type="SUPFAM" id="SSF53448">
    <property type="entry name" value="Nucleotide-diphospho-sugar transferases"/>
    <property type="match status" value="1"/>
</dbReference>
<proteinExistence type="predicted"/>
<comment type="caution">
    <text evidence="2">The sequence shown here is derived from an EMBL/GenBank/DDBJ whole genome shotgun (WGS) entry which is preliminary data.</text>
</comment>
<dbReference type="Proteomes" id="UP000237347">
    <property type="component" value="Unassembled WGS sequence"/>
</dbReference>
<feature type="domain" description="Alpha 1,4-glycosyltransferase" evidence="1">
    <location>
        <begin position="303"/>
        <end position="425"/>
    </location>
</feature>
<name>A0AAW0KP42_QUESU</name>
<reference evidence="2 3" key="1">
    <citation type="journal article" date="2018" name="Sci. Data">
        <title>The draft genome sequence of cork oak.</title>
        <authorList>
            <person name="Ramos A.M."/>
            <person name="Usie A."/>
            <person name="Barbosa P."/>
            <person name="Barros P.M."/>
            <person name="Capote T."/>
            <person name="Chaves I."/>
            <person name="Simoes F."/>
            <person name="Abreu I."/>
            <person name="Carrasquinho I."/>
            <person name="Faro C."/>
            <person name="Guimaraes J.B."/>
            <person name="Mendonca D."/>
            <person name="Nobrega F."/>
            <person name="Rodrigues L."/>
            <person name="Saibo N.J.M."/>
            <person name="Varela M.C."/>
            <person name="Egas C."/>
            <person name="Matos J."/>
            <person name="Miguel C.M."/>
            <person name="Oliveira M.M."/>
            <person name="Ricardo C.P."/>
            <person name="Goncalves S."/>
        </authorList>
    </citation>
    <scope>NUCLEOTIDE SEQUENCE [LARGE SCALE GENOMIC DNA]</scope>
    <source>
        <strain evidence="3">cv. HL8</strain>
    </source>
</reference>
<dbReference type="EMBL" id="PKMF04000247">
    <property type="protein sequence ID" value="KAK7841112.1"/>
    <property type="molecule type" value="Genomic_DNA"/>
</dbReference>
<dbReference type="AlphaFoldDB" id="A0AAW0KP42"/>
<gene>
    <name evidence="2" type="ORF">CFP56_015724</name>
</gene>
<dbReference type="PANTHER" id="PTHR46781">
    <property type="entry name" value="ALPHA 1,4-GLYCOSYLTRANSFERASE FAMILY PROTEIN"/>
    <property type="match status" value="1"/>
</dbReference>
<sequence length="428" mass="49331">MSQKMFDYRPLSRTAKNPIFSTISFAAILFLIYTDSIVSNLSITTTFDFETNEIIDAHETDHNNQEQPTLEFESTTLNTTAPLIPTQERVVEEEDSETQGPLIPPDNVSKEERLVWFRRKLSELEILKSNNLTRQFHSRVLEFFNSGCEEQFFMTWIAPARFFGREFFSLESLFKAHPTGCLMILSRSLDSRRGYRILKPLVDRGFKVNAVTPDLAFLFKNTPAEAWFKEMKSGNKDPGEIPIAQNLSNLVRLAVLYKYGGVYLDTDFIVLKPFRGLKNLIGAQSMDMKSKNWTRLNNAVLIFDANHPLLLKFIEEFASSFDGNKWGHNGPYLVSRVVERIRKKPGYNFTVLPPMAFYPVDWIRINRLFQKPANQGDSIWVQDKLLQLSGETSGVHLWNKHTSNLRIEEGSVMGRLILEHCILCQHIY</sequence>